<keyword evidence="5 7" id="KW-0456">Lyase</keyword>
<gene>
    <name evidence="10" type="ordered locus">SBI_08783</name>
</gene>
<reference evidence="10 11" key="1">
    <citation type="journal article" date="2010" name="J. Bacteriol.">
        <title>Genome sequence of the milbemycin-producing bacterium Streptomyces bingchenggensis.</title>
        <authorList>
            <person name="Wang X.J."/>
            <person name="Yan Y.J."/>
            <person name="Zhang B."/>
            <person name="An J."/>
            <person name="Wang J.J."/>
            <person name="Tian J."/>
            <person name="Jiang L."/>
            <person name="Chen Y.H."/>
            <person name="Huang S.X."/>
            <person name="Yin M."/>
            <person name="Zhang J."/>
            <person name="Gao A.L."/>
            <person name="Liu C.X."/>
            <person name="Zhu Z.X."/>
            <person name="Xiang W.S."/>
        </authorList>
    </citation>
    <scope>NUCLEOTIDE SEQUENCE [LARGE SCALE GENOMIC DNA]</scope>
    <source>
        <strain evidence="10 11">BCW-1</strain>
    </source>
</reference>
<dbReference type="InterPro" id="IPR000362">
    <property type="entry name" value="Fumarate_lyase_fam"/>
</dbReference>
<name>D7BY21_STRBB</name>
<dbReference type="SUPFAM" id="SSF48557">
    <property type="entry name" value="L-aspartase-like"/>
    <property type="match status" value="1"/>
</dbReference>
<dbReference type="eggNOG" id="COG1027">
    <property type="taxonomic scope" value="Bacteria"/>
</dbReference>
<dbReference type="PATRIC" id="fig|749414.3.peg.9045"/>
<dbReference type="AlphaFoldDB" id="D7BY21"/>
<dbReference type="PROSITE" id="PS00163">
    <property type="entry name" value="FUMARATE_LYASES"/>
    <property type="match status" value="1"/>
</dbReference>
<proteinExistence type="inferred from homology"/>
<dbReference type="Pfam" id="PF10415">
    <property type="entry name" value="FumaraseC_C"/>
    <property type="match status" value="1"/>
</dbReference>
<evidence type="ECO:0000256" key="3">
    <source>
        <dbReference type="ARBA" id="ARBA00012992"/>
    </source>
</evidence>
<evidence type="ECO:0000256" key="7">
    <source>
        <dbReference type="RuleBase" id="RU362017"/>
    </source>
</evidence>
<evidence type="ECO:0000256" key="1">
    <source>
        <dbReference type="ARBA" id="ARBA00001494"/>
    </source>
</evidence>
<dbReference type="EMBL" id="CP002047">
    <property type="protein sequence ID" value="ADI11901.1"/>
    <property type="molecule type" value="Genomic_DNA"/>
</dbReference>
<sequence>MTATGFRREHDLLGDRDVPADAYWGVHTLRATENFPITGTTIAAYPHLIGALAAVKEAAARANQDLGLLEPRKADAIAAACQEIRQGRLHDQFVVDVIQGGAGTSTNMNANEVIANRALEILGHAKGDYAHLHPNEDVNLSQSTNDVYPTAVKVSTILAVQGLLAAMEILREAFAAKAEEFRDILKMGRTQLQDAVPMTLGQEFSAYAVMLEEDQSRLLEAQSLVHEINLGATAIGTGLNAPVGYAEAARRHLAAITGLPMVTAANLVEATQDCGAFVHLSGVLKRIAVKLSKSCNDLRLLSSGPRAGLNEINLPPVQAGSSIMPGKVNPVIPEVVNQVAFEVIGNDVTITMAAEAGQLQLNAFEPIILHSLSKSITHLRAACLTLAERCVSGITANAENLRATVENSIGLVTALNPHIGYSAATSIAQEALATGRGVAELVLEKGLLPADRLAAVLRPEEVAGRG</sequence>
<keyword evidence="11" id="KW-1185">Reference proteome</keyword>
<dbReference type="InterPro" id="IPR024083">
    <property type="entry name" value="Fumarase/histidase_N"/>
</dbReference>
<dbReference type="PANTHER" id="PTHR42696:SF2">
    <property type="entry name" value="ASPARTATE AMMONIA-LYASE"/>
    <property type="match status" value="1"/>
</dbReference>
<protein>
    <recommendedName>
        <fullName evidence="4 6">Aspartate ammonia-lyase</fullName>
        <shortName evidence="7">Aspartase</shortName>
        <ecNumber evidence="3 6">4.3.1.1</ecNumber>
    </recommendedName>
</protein>
<dbReference type="EC" id="4.3.1.1" evidence="3 6"/>
<dbReference type="CDD" id="cd01357">
    <property type="entry name" value="Aspartase"/>
    <property type="match status" value="1"/>
</dbReference>
<dbReference type="Proteomes" id="UP000000377">
    <property type="component" value="Chromosome"/>
</dbReference>
<dbReference type="FunFam" id="1.20.200.10:FF:000001">
    <property type="entry name" value="Fumarate hydratase, mitochondrial"/>
    <property type="match status" value="1"/>
</dbReference>
<dbReference type="KEGG" id="sbh:SBI_08783"/>
<comment type="catalytic activity">
    <reaction evidence="1 7">
        <text>L-aspartate = fumarate + NH4(+)</text>
        <dbReference type="Rhea" id="RHEA:16601"/>
        <dbReference type="ChEBI" id="CHEBI:28938"/>
        <dbReference type="ChEBI" id="CHEBI:29806"/>
        <dbReference type="ChEBI" id="CHEBI:29991"/>
        <dbReference type="EC" id="4.3.1.1"/>
    </reaction>
</comment>
<evidence type="ECO:0000313" key="10">
    <source>
        <dbReference type="EMBL" id="ADI11901.1"/>
    </source>
</evidence>
<dbReference type="FunFam" id="1.10.275.10:FF:000001">
    <property type="entry name" value="Fumarate hydratase, mitochondrial"/>
    <property type="match status" value="1"/>
</dbReference>
<dbReference type="FunFam" id="1.10.40.30:FF:000002">
    <property type="entry name" value="Fumarate hydratase class II"/>
    <property type="match status" value="1"/>
</dbReference>
<dbReference type="Gene3D" id="1.20.200.10">
    <property type="entry name" value="Fumarase/aspartase (Central domain)"/>
    <property type="match status" value="1"/>
</dbReference>
<dbReference type="RefSeq" id="WP_014181348.1">
    <property type="nucleotide sequence ID" value="NC_016582.1"/>
</dbReference>
<evidence type="ECO:0000256" key="4">
    <source>
        <dbReference type="ARBA" id="ARBA00016146"/>
    </source>
</evidence>
<dbReference type="InterPro" id="IPR020557">
    <property type="entry name" value="Fumarate_lyase_CS"/>
</dbReference>
<evidence type="ECO:0000259" key="9">
    <source>
        <dbReference type="Pfam" id="PF10415"/>
    </source>
</evidence>
<dbReference type="InterPro" id="IPR008948">
    <property type="entry name" value="L-Aspartase-like"/>
</dbReference>
<organism evidence="10 11">
    <name type="scientific">Streptomyces bingchenggensis (strain BCW-1)</name>
    <dbReference type="NCBI Taxonomy" id="749414"/>
    <lineage>
        <taxon>Bacteria</taxon>
        <taxon>Bacillati</taxon>
        <taxon>Actinomycetota</taxon>
        <taxon>Actinomycetes</taxon>
        <taxon>Kitasatosporales</taxon>
        <taxon>Streptomycetaceae</taxon>
        <taxon>Streptomyces</taxon>
    </lineage>
</organism>
<evidence type="ECO:0000256" key="6">
    <source>
        <dbReference type="NCBIfam" id="TIGR00839"/>
    </source>
</evidence>
<dbReference type="InterPro" id="IPR004708">
    <property type="entry name" value="ApsA"/>
</dbReference>
<dbReference type="STRING" id="749414.SBI_08783"/>
<dbReference type="GO" id="GO:0008797">
    <property type="term" value="F:aspartate ammonia-lyase activity"/>
    <property type="evidence" value="ECO:0007669"/>
    <property type="project" value="UniProtKB-UniRule"/>
</dbReference>
<evidence type="ECO:0000256" key="2">
    <source>
        <dbReference type="ARBA" id="ARBA00005596"/>
    </source>
</evidence>
<dbReference type="Gene3D" id="1.10.40.30">
    <property type="entry name" value="Fumarase/aspartase (C-terminal domain)"/>
    <property type="match status" value="1"/>
</dbReference>
<dbReference type="InterPro" id="IPR051546">
    <property type="entry name" value="Aspartate_Ammonia-Lyase"/>
</dbReference>
<evidence type="ECO:0000313" key="11">
    <source>
        <dbReference type="Proteomes" id="UP000000377"/>
    </source>
</evidence>
<comment type="similarity">
    <text evidence="2 7">Belongs to the class-II fumarase/aspartase family. Aspartase subfamily.</text>
</comment>
<dbReference type="GO" id="GO:0006531">
    <property type="term" value="P:aspartate metabolic process"/>
    <property type="evidence" value="ECO:0007669"/>
    <property type="project" value="InterPro"/>
</dbReference>
<dbReference type="Gene3D" id="1.10.275.10">
    <property type="entry name" value="Fumarase/aspartase (N-terminal domain)"/>
    <property type="match status" value="1"/>
</dbReference>
<dbReference type="NCBIfam" id="NF008909">
    <property type="entry name" value="PRK12273.1"/>
    <property type="match status" value="1"/>
</dbReference>
<dbReference type="PANTHER" id="PTHR42696">
    <property type="entry name" value="ASPARTATE AMMONIA-LYASE"/>
    <property type="match status" value="1"/>
</dbReference>
<feature type="domain" description="Fumarate lyase N-terminal" evidence="8">
    <location>
        <begin position="15"/>
        <end position="345"/>
    </location>
</feature>
<dbReference type="Pfam" id="PF00206">
    <property type="entry name" value="Lyase_1"/>
    <property type="match status" value="1"/>
</dbReference>
<dbReference type="PRINTS" id="PR00149">
    <property type="entry name" value="FUMRATELYASE"/>
</dbReference>
<dbReference type="InterPro" id="IPR022761">
    <property type="entry name" value="Fumarate_lyase_N"/>
</dbReference>
<dbReference type="HOGENOM" id="CLU_021594_4_1_11"/>
<feature type="domain" description="Fumarase C C-terminal" evidence="9">
    <location>
        <begin position="411"/>
        <end position="462"/>
    </location>
</feature>
<dbReference type="GO" id="GO:0005829">
    <property type="term" value="C:cytosol"/>
    <property type="evidence" value="ECO:0007669"/>
    <property type="project" value="TreeGrafter"/>
</dbReference>
<dbReference type="InterPro" id="IPR018951">
    <property type="entry name" value="Fumarase_C_C"/>
</dbReference>
<evidence type="ECO:0000256" key="5">
    <source>
        <dbReference type="ARBA" id="ARBA00023239"/>
    </source>
</evidence>
<evidence type="ECO:0000259" key="8">
    <source>
        <dbReference type="Pfam" id="PF00206"/>
    </source>
</evidence>
<dbReference type="GO" id="GO:0006099">
    <property type="term" value="P:tricarboxylic acid cycle"/>
    <property type="evidence" value="ECO:0007669"/>
    <property type="project" value="InterPro"/>
</dbReference>
<accession>D7BY21</accession>
<dbReference type="NCBIfam" id="TIGR00839">
    <property type="entry name" value="aspA"/>
    <property type="match status" value="1"/>
</dbReference>